<dbReference type="PANTHER" id="PTHR43730:SF1">
    <property type="entry name" value="BETA-MANNOSIDASE"/>
    <property type="match status" value="1"/>
</dbReference>
<dbReference type="Gene3D" id="2.60.120.260">
    <property type="entry name" value="Galactose-binding domain-like"/>
    <property type="match status" value="1"/>
</dbReference>
<dbReference type="GO" id="GO:0005764">
    <property type="term" value="C:lysosome"/>
    <property type="evidence" value="ECO:0007669"/>
    <property type="project" value="UniProtKB-SubCell"/>
</dbReference>
<dbReference type="InterPro" id="IPR050887">
    <property type="entry name" value="Beta-mannosidase_GH2"/>
</dbReference>
<dbReference type="InterPro" id="IPR013783">
    <property type="entry name" value="Ig-like_fold"/>
</dbReference>
<feature type="domain" description="Beta-mannosidase-like galactose-binding" evidence="19">
    <location>
        <begin position="41"/>
        <end position="215"/>
    </location>
</feature>
<dbReference type="EMBL" id="QPIZ01000002">
    <property type="protein sequence ID" value="RCW39010.1"/>
    <property type="molecule type" value="Genomic_DNA"/>
</dbReference>
<feature type="domain" description="Glycoside hydrolase family 2 immunoglobulin-like beta-sandwich" evidence="16">
    <location>
        <begin position="227"/>
        <end position="330"/>
    </location>
</feature>
<comment type="catalytic activity">
    <reaction evidence="1">
        <text>Hydrolysis of terminal, non-reducing beta-D-mannose residues in beta-D-mannosides.</text>
        <dbReference type="EC" id="3.2.1.25"/>
    </reaction>
</comment>
<dbReference type="InterPro" id="IPR008979">
    <property type="entry name" value="Galactose-bd-like_sf"/>
</dbReference>
<dbReference type="PROSITE" id="PS51257">
    <property type="entry name" value="PROKAR_LIPOPROTEIN"/>
    <property type="match status" value="1"/>
</dbReference>
<dbReference type="FunFam" id="3.20.20.80:FF:000050">
    <property type="entry name" value="Beta-mannosidase B"/>
    <property type="match status" value="1"/>
</dbReference>
<dbReference type="Pfam" id="PF00703">
    <property type="entry name" value="Glyco_hydro_2"/>
    <property type="match status" value="1"/>
</dbReference>
<dbReference type="AlphaFoldDB" id="A0A2T0WXC7"/>
<dbReference type="SUPFAM" id="SSF51445">
    <property type="entry name" value="(Trans)glycosidases"/>
    <property type="match status" value="1"/>
</dbReference>
<organism evidence="20 21">
    <name type="scientific">Marinilabilia salmonicolor</name>
    <dbReference type="NCBI Taxonomy" id="989"/>
    <lineage>
        <taxon>Bacteria</taxon>
        <taxon>Pseudomonadati</taxon>
        <taxon>Bacteroidota</taxon>
        <taxon>Bacteroidia</taxon>
        <taxon>Marinilabiliales</taxon>
        <taxon>Marinilabiliaceae</taxon>
        <taxon>Marinilabilia</taxon>
    </lineage>
</organism>
<evidence type="ECO:0000256" key="4">
    <source>
        <dbReference type="ARBA" id="ARBA00004740"/>
    </source>
</evidence>
<dbReference type="InterPro" id="IPR036156">
    <property type="entry name" value="Beta-gal/glucu_dom_sf"/>
</dbReference>
<evidence type="ECO:0000259" key="16">
    <source>
        <dbReference type="Pfam" id="PF00703"/>
    </source>
</evidence>
<comment type="similarity">
    <text evidence="13">Belongs to the glycosyl hydrolase 2 family. Beta-mannosidase B subfamily.</text>
</comment>
<dbReference type="Pfam" id="PF22666">
    <property type="entry name" value="Glyco_hydro_2_N2"/>
    <property type="match status" value="1"/>
</dbReference>
<keyword evidence="10" id="KW-0325">Glycoprotein</keyword>
<dbReference type="GO" id="GO:0006516">
    <property type="term" value="P:glycoprotein catabolic process"/>
    <property type="evidence" value="ECO:0007669"/>
    <property type="project" value="TreeGrafter"/>
</dbReference>
<evidence type="ECO:0000256" key="11">
    <source>
        <dbReference type="ARBA" id="ARBA00023228"/>
    </source>
</evidence>
<comment type="pathway">
    <text evidence="4">Glycan metabolism; N-glycan degradation.</text>
</comment>
<dbReference type="PANTHER" id="PTHR43730">
    <property type="entry name" value="BETA-MANNOSIDASE"/>
    <property type="match status" value="1"/>
</dbReference>
<dbReference type="Proteomes" id="UP000252733">
    <property type="component" value="Unassembled WGS sequence"/>
</dbReference>
<keyword evidence="8" id="KW-0732">Signal</keyword>
<evidence type="ECO:0000256" key="8">
    <source>
        <dbReference type="ARBA" id="ARBA00022729"/>
    </source>
</evidence>
<keyword evidence="12" id="KW-0326">Glycosidase</keyword>
<dbReference type="InterPro" id="IPR006102">
    <property type="entry name" value="Ig-like_GH2"/>
</dbReference>
<evidence type="ECO:0000256" key="15">
    <source>
        <dbReference type="ARBA" id="ARBA00041614"/>
    </source>
</evidence>
<dbReference type="InterPro" id="IPR054593">
    <property type="entry name" value="Beta-mannosidase-like_N2"/>
</dbReference>
<name>A0A2T0WXC7_9BACT</name>
<comment type="caution">
    <text evidence="20">The sequence shown here is derived from an EMBL/GenBank/DDBJ whole genome shotgun (WGS) entry which is preliminary data.</text>
</comment>
<dbReference type="InterPro" id="IPR041447">
    <property type="entry name" value="Mannosidase_ig"/>
</dbReference>
<protein>
    <recommendedName>
        <fullName evidence="14">Beta-mannosidase B</fullName>
        <ecNumber evidence="6">3.2.1.25</ecNumber>
    </recommendedName>
    <alternativeName>
        <fullName evidence="15">Mannanase B</fullName>
    </alternativeName>
</protein>
<evidence type="ECO:0000256" key="13">
    <source>
        <dbReference type="ARBA" id="ARBA00038429"/>
    </source>
</evidence>
<dbReference type="FunFam" id="2.60.120.260:FF:000060">
    <property type="entry name" value="Probable beta-mannosidase"/>
    <property type="match status" value="1"/>
</dbReference>
<evidence type="ECO:0000256" key="9">
    <source>
        <dbReference type="ARBA" id="ARBA00022801"/>
    </source>
</evidence>
<evidence type="ECO:0000259" key="19">
    <source>
        <dbReference type="Pfam" id="PF22666"/>
    </source>
</evidence>
<dbReference type="GO" id="GO:0005975">
    <property type="term" value="P:carbohydrate metabolic process"/>
    <property type="evidence" value="ECO:0007669"/>
    <property type="project" value="InterPro"/>
</dbReference>
<dbReference type="InterPro" id="IPR017853">
    <property type="entry name" value="GH"/>
</dbReference>
<feature type="domain" description="Beta-mannosidase Ig-fold" evidence="17">
    <location>
        <begin position="786"/>
        <end position="851"/>
    </location>
</feature>
<evidence type="ECO:0000313" key="21">
    <source>
        <dbReference type="Proteomes" id="UP000252733"/>
    </source>
</evidence>
<dbReference type="GO" id="GO:0005576">
    <property type="term" value="C:extracellular region"/>
    <property type="evidence" value="ECO:0007669"/>
    <property type="project" value="UniProtKB-SubCell"/>
</dbReference>
<evidence type="ECO:0000256" key="14">
    <source>
        <dbReference type="ARBA" id="ARBA00041069"/>
    </source>
</evidence>
<keyword evidence="11" id="KW-0458">Lysosome</keyword>
<dbReference type="Pfam" id="PF17753">
    <property type="entry name" value="Ig_mannosidase"/>
    <property type="match status" value="1"/>
</dbReference>
<reference evidence="20 21" key="1">
    <citation type="submission" date="2018-07" db="EMBL/GenBank/DDBJ databases">
        <title>Freshwater and sediment microbial communities from various areas in North America, analyzing microbe dynamics in response to fracking.</title>
        <authorList>
            <person name="Lamendella R."/>
        </authorList>
    </citation>
    <scope>NUCLEOTIDE SEQUENCE [LARGE SCALE GENOMIC DNA]</scope>
    <source>
        <strain evidence="20 21">160A</strain>
    </source>
</reference>
<evidence type="ECO:0000256" key="2">
    <source>
        <dbReference type="ARBA" id="ARBA00004371"/>
    </source>
</evidence>
<gene>
    <name evidence="20" type="ORF">DFO77_102164</name>
</gene>
<proteinExistence type="inferred from homology"/>
<dbReference type="STRING" id="1168289.GCA_000259075_03498"/>
<dbReference type="GO" id="GO:0004567">
    <property type="term" value="F:beta-mannosidase activity"/>
    <property type="evidence" value="ECO:0007669"/>
    <property type="project" value="UniProtKB-EC"/>
</dbReference>
<evidence type="ECO:0000256" key="12">
    <source>
        <dbReference type="ARBA" id="ARBA00023295"/>
    </source>
</evidence>
<dbReference type="Gene3D" id="2.60.40.10">
    <property type="entry name" value="Immunoglobulins"/>
    <property type="match status" value="3"/>
</dbReference>
<dbReference type="OrthoDB" id="9801077at2"/>
<dbReference type="EC" id="3.2.1.25" evidence="6"/>
<sequence>MMGSNKIYLTLTLFFMGLLGFTSCQSRVENPPVEIEINQGWEFSKAGSNSWMPANVPGTIHSDLLANDKIEDPHYRMNENDVQWIEDEDWVYRTSFEVEKNLLLASDVIELQFEGLDTYADVYLNDEKILEADNMFVGYDLDVKKYLVEGTNHLRVYFHSPVAKGMEKLNQLDYTIPAINEQAPEGERTNVFTRKAPFHYGWDWGPRLVTSGIWRPVTLVAWNKAIIDDVYVVTEEVSDNVAKLSGTVTLEAEKAGEYHLSLSIDENSTVIEKTVNLDAGTNNVSFEFEIQNPQLWWSNGLGEPYLYDFNFALSSKNQVLDYHHLNYGVRTLRLVQEPDEVGHSFYFELNGVPVFMKGANIIPPETLTPVADKARYDRLIGNAVAANMNMVRIWGGAIYGEDYLYDLCDRNGILVWQDFMFACALQPGDEAHLENIRKEAEFNVKRLRNHPSLALWCGNNENYHGWHEWGWSEMYDPDVKEFVWNTYKTIFNEILPDAVSEFDPKTTYWPSSPLAFDGTKADRKSGDEHDWTIWFGQKPFAAYGEDLPRFVSEYGLQSFPSIHTIESFTEEGDRDWDTEVMRHRQRGKMPYVRPDFDGNDMIRWYMDQYYNIPGDFGDFVYVSQLLQAKAYKMALEAHRRNMPHTMGSLYWQLNDSWPTISWSTVDYYGRWKAAHYAVRDANEAIIVAPVEEEGRFKVYAVNDLLSEVNGELSVRVMDFSGNEIYNEIADVTAAGNSSGLVFNENIEDMVGEADSRELVFVIEFVSGGQVVADNLYYLHRPKELKLPEAEVELSARKTEKGYQLTLSSDVLAGNVFLDTPDGNGFFTDNFFDLLPGESVVVELETSETLDPEKDISILTLNKVQ</sequence>
<keyword evidence="21" id="KW-1185">Reference proteome</keyword>
<dbReference type="SUPFAM" id="SSF49785">
    <property type="entry name" value="Galactose-binding domain-like"/>
    <property type="match status" value="1"/>
</dbReference>
<accession>A0A2T0WXC7</accession>
<evidence type="ECO:0000256" key="5">
    <source>
        <dbReference type="ARBA" id="ARBA00011738"/>
    </source>
</evidence>
<keyword evidence="7" id="KW-0964">Secreted</keyword>
<dbReference type="Gene3D" id="3.20.20.80">
    <property type="entry name" value="Glycosidases"/>
    <property type="match status" value="1"/>
</dbReference>
<feature type="domain" description="Mannosidase Ig/CBM-like" evidence="18">
    <location>
        <begin position="695"/>
        <end position="783"/>
    </location>
</feature>
<comment type="subunit">
    <text evidence="5">Homodimer.</text>
</comment>
<evidence type="ECO:0000259" key="17">
    <source>
        <dbReference type="Pfam" id="PF17753"/>
    </source>
</evidence>
<keyword evidence="9" id="KW-0378">Hydrolase</keyword>
<dbReference type="SUPFAM" id="SSF49303">
    <property type="entry name" value="beta-Galactosidase/glucuronidase domain"/>
    <property type="match status" value="3"/>
</dbReference>
<evidence type="ECO:0000256" key="6">
    <source>
        <dbReference type="ARBA" id="ARBA00012754"/>
    </source>
</evidence>
<evidence type="ECO:0000256" key="10">
    <source>
        <dbReference type="ARBA" id="ARBA00023180"/>
    </source>
</evidence>
<evidence type="ECO:0000256" key="3">
    <source>
        <dbReference type="ARBA" id="ARBA00004613"/>
    </source>
</evidence>
<evidence type="ECO:0000256" key="7">
    <source>
        <dbReference type="ARBA" id="ARBA00022525"/>
    </source>
</evidence>
<evidence type="ECO:0000313" key="20">
    <source>
        <dbReference type="EMBL" id="RCW39010.1"/>
    </source>
</evidence>
<dbReference type="Pfam" id="PF17786">
    <property type="entry name" value="Mannosidase_ig"/>
    <property type="match status" value="1"/>
</dbReference>
<evidence type="ECO:0000256" key="1">
    <source>
        <dbReference type="ARBA" id="ARBA00000829"/>
    </source>
</evidence>
<dbReference type="InterPro" id="IPR041625">
    <property type="entry name" value="Beta-mannosidase_Ig"/>
</dbReference>
<comment type="subcellular location">
    <subcellularLocation>
        <location evidence="2">Lysosome</location>
    </subcellularLocation>
    <subcellularLocation>
        <location evidence="3">Secreted</location>
    </subcellularLocation>
</comment>
<evidence type="ECO:0000259" key="18">
    <source>
        <dbReference type="Pfam" id="PF17786"/>
    </source>
</evidence>